<proteinExistence type="predicted"/>
<gene>
    <name evidence="3" type="ordered locus">Gmet_0679</name>
</gene>
<evidence type="ECO:0000313" key="3">
    <source>
        <dbReference type="EMBL" id="ABB30921.1"/>
    </source>
</evidence>
<name>Q39XV3_GEOMG</name>
<keyword evidence="1" id="KW-0732">Signal</keyword>
<reference evidence="3 4" key="2">
    <citation type="journal article" date="2009" name="BMC Microbiol.">
        <title>The genome sequence of Geobacter metallireducens: features of metabolism, physiology and regulation common and dissimilar to Geobacter sulfurreducens.</title>
        <authorList>
            <person name="Aklujkar M."/>
            <person name="Krushkal J."/>
            <person name="DiBartolo G."/>
            <person name="Lapidus A."/>
            <person name="Land M.L."/>
            <person name="Lovley D.R."/>
        </authorList>
    </citation>
    <scope>NUCLEOTIDE SEQUENCE [LARGE SCALE GENOMIC DNA]</scope>
    <source>
        <strain evidence="4">ATCC 53774 / DSM 7210 / GS-15</strain>
    </source>
</reference>
<dbReference type="HOGENOM" id="CLU_032391_0_0_7"/>
<feature type="domain" description="Cytochrome c-552/4" evidence="2">
    <location>
        <begin position="59"/>
        <end position="141"/>
    </location>
</feature>
<feature type="chain" id="PRO_5004223507" evidence="1">
    <location>
        <begin position="27"/>
        <end position="490"/>
    </location>
</feature>
<dbReference type="STRING" id="269799.Gmet_0679"/>
<dbReference type="Gene3D" id="1.10.1130.10">
    <property type="entry name" value="Flavocytochrome C3, Chain A"/>
    <property type="match status" value="1"/>
</dbReference>
<keyword evidence="4" id="KW-1185">Reference proteome</keyword>
<dbReference type="RefSeq" id="WP_004514070.1">
    <property type="nucleotide sequence ID" value="NC_007517.1"/>
</dbReference>
<evidence type="ECO:0000313" key="4">
    <source>
        <dbReference type="Proteomes" id="UP000007073"/>
    </source>
</evidence>
<organism evidence="3 4">
    <name type="scientific">Geobacter metallireducens (strain ATCC 53774 / DSM 7210 / GS-15)</name>
    <dbReference type="NCBI Taxonomy" id="269799"/>
    <lineage>
        <taxon>Bacteria</taxon>
        <taxon>Pseudomonadati</taxon>
        <taxon>Thermodesulfobacteriota</taxon>
        <taxon>Desulfuromonadia</taxon>
        <taxon>Geobacterales</taxon>
        <taxon>Geobacteraceae</taxon>
        <taxon>Geobacter</taxon>
    </lineage>
</organism>
<accession>Q39XV3</accession>
<dbReference type="Pfam" id="PF13435">
    <property type="entry name" value="Cytochrome_C554"/>
    <property type="match status" value="1"/>
</dbReference>
<evidence type="ECO:0000256" key="1">
    <source>
        <dbReference type="SAM" id="SignalP"/>
    </source>
</evidence>
<dbReference type="InterPro" id="IPR036280">
    <property type="entry name" value="Multihaem_cyt_sf"/>
</dbReference>
<reference evidence="3 4" key="1">
    <citation type="submission" date="2005-10" db="EMBL/GenBank/DDBJ databases">
        <title>Complete sequence of Geobacter metallireducens GS-15.</title>
        <authorList>
            <consortium name="US DOE Joint Genome Institute"/>
            <person name="Copeland A."/>
            <person name="Lucas S."/>
            <person name="Lapidus A."/>
            <person name="Barry K."/>
            <person name="Detter J.C."/>
            <person name="Glavina T."/>
            <person name="Hammon N."/>
            <person name="Israni S."/>
            <person name="Pitluck S."/>
            <person name="Di Bartolo G."/>
            <person name="Chain P."/>
            <person name="Schmutz J."/>
            <person name="Larimer F."/>
            <person name="Land M."/>
            <person name="Kyrpides N."/>
            <person name="Ivanova N."/>
            <person name="Richardson P."/>
        </authorList>
    </citation>
    <scope>NUCLEOTIDE SEQUENCE [LARGE SCALE GENOMIC DNA]</scope>
    <source>
        <strain evidence="4">ATCC 53774 / DSM 7210 / GS-15</strain>
    </source>
</reference>
<evidence type="ECO:0000259" key="2">
    <source>
        <dbReference type="Pfam" id="PF13435"/>
    </source>
</evidence>
<dbReference type="Proteomes" id="UP000007073">
    <property type="component" value="Chromosome"/>
</dbReference>
<dbReference type="AlphaFoldDB" id="Q39XV3"/>
<sequence length="490" mass="53847">MKRTSRLAATLFVCFAIICAAVAAQATSPVFPVDREFYPYYPSLIKWNKSSVPFNAPEVCGGCHEKQYKEWNGSVHSLAFKDPVYQGELNKAVKAVGHDIARQCEGCHTPIGVVTGEVKAPGLAGLSAIALAGVSCDVCHSISGVTHQQTPARVAENGSFIMTPGVETTSGQALIKRGPIPNHKECGGGFHQCEESPLHLQANLCASCHQVYHYDDHFPIEATYNEWIAGPYAQKGIMCQDCHMVDVQTFKRTADQFVKPERKEYKHYFSGANYLLTYLASGAAKKAGDEELAKSMMNQYEMAVERLKSAADLELFPIYHNGKLDELKVRVKNIRAGHNLPTSLTNVRQMWLEITAKDENGKVVMTSGTLNPDGSLSEVARNFASDGMTKDFHFTVDPWSLVSFSKHDTIPPKGYRETYYGLHFPAGLKKVTIEAKLRFRQADQKVAEALLAAVPKDINLEQTYGLKAVPPLPVVDMAVKQVTVDTSSAS</sequence>
<feature type="signal peptide" evidence="1">
    <location>
        <begin position="1"/>
        <end position="26"/>
    </location>
</feature>
<dbReference type="eggNOG" id="COG4885">
    <property type="taxonomic scope" value="Bacteria"/>
</dbReference>
<dbReference type="InterPro" id="IPR023155">
    <property type="entry name" value="Cyt_c-552/4"/>
</dbReference>
<dbReference type="EMBL" id="CP000148">
    <property type="protein sequence ID" value="ABB30921.1"/>
    <property type="molecule type" value="Genomic_DNA"/>
</dbReference>
<dbReference type="SUPFAM" id="SSF48695">
    <property type="entry name" value="Multiheme cytochromes"/>
    <property type="match status" value="1"/>
</dbReference>
<protein>
    <submittedName>
        <fullName evidence="3">Cytochrome c</fullName>
    </submittedName>
</protein>
<dbReference type="KEGG" id="gme:Gmet_0679"/>